<dbReference type="Gene3D" id="1.10.1200.10">
    <property type="entry name" value="ACP-like"/>
    <property type="match status" value="1"/>
</dbReference>
<proteinExistence type="predicted"/>
<dbReference type="KEGG" id="npu:Npun_R3441"/>
<dbReference type="OrthoDB" id="677810at2"/>
<reference evidence="3" key="1">
    <citation type="submission" date="2008-04" db="EMBL/GenBank/DDBJ databases">
        <title>Complete sequence of chromosome of Nostoc punctiforme ATCC 29133.</title>
        <authorList>
            <consortium name="US DOE Joint Genome Institute"/>
            <person name="Copeland A."/>
            <person name="Lucas S."/>
            <person name="Lapidus A."/>
            <person name="Glavina del Rio T."/>
            <person name="Dalin E."/>
            <person name="Tice H."/>
            <person name="Pitluck S."/>
            <person name="Chain P."/>
            <person name="Malfatti S."/>
            <person name="Shin M."/>
            <person name="Vergez L."/>
            <person name="Schmutz J."/>
            <person name="Larimer F."/>
            <person name="Land M."/>
            <person name="Hauser L."/>
            <person name="Kyrpides N."/>
            <person name="Kim E."/>
            <person name="Meeks J.C."/>
            <person name="Elhai J."/>
            <person name="Campbell E.L."/>
            <person name="Thiel T."/>
            <person name="Longmire J."/>
            <person name="Potts M."/>
            <person name="Atlas R."/>
        </authorList>
    </citation>
    <scope>NUCLEOTIDE SEQUENCE [LARGE SCALE GENOMIC DNA]</scope>
    <source>
        <strain evidence="3">ATCC 29133 / PCC 73102</strain>
    </source>
</reference>
<dbReference type="RefSeq" id="WP_012409826.1">
    <property type="nucleotide sequence ID" value="NC_010628.1"/>
</dbReference>
<dbReference type="InterPro" id="IPR036736">
    <property type="entry name" value="ACP-like_sf"/>
</dbReference>
<dbReference type="PROSITE" id="PS50075">
    <property type="entry name" value="CARRIER"/>
    <property type="match status" value="1"/>
</dbReference>
<feature type="domain" description="Carrier" evidence="1">
    <location>
        <begin position="1"/>
        <end position="77"/>
    </location>
</feature>
<evidence type="ECO:0000313" key="2">
    <source>
        <dbReference type="EMBL" id="ACC81852.1"/>
    </source>
</evidence>
<dbReference type="HOGENOM" id="CLU_108696_16_4_3"/>
<dbReference type="InterPro" id="IPR009081">
    <property type="entry name" value="PP-bd_ACP"/>
</dbReference>
<dbReference type="eggNOG" id="COG0236">
    <property type="taxonomic scope" value="Bacteria"/>
</dbReference>
<dbReference type="EMBL" id="CP001037">
    <property type="protein sequence ID" value="ACC81852.1"/>
    <property type="molecule type" value="Genomic_DNA"/>
</dbReference>
<dbReference type="SUPFAM" id="SSF47336">
    <property type="entry name" value="ACP-like"/>
    <property type="match status" value="1"/>
</dbReference>
<protein>
    <submittedName>
        <fullName evidence="2">Putative D-alanyl carrier protein</fullName>
    </submittedName>
</protein>
<gene>
    <name evidence="2" type="ordered locus">Npun_R3441</name>
</gene>
<dbReference type="Proteomes" id="UP000001191">
    <property type="component" value="Chromosome"/>
</dbReference>
<name>B2J101_NOSP7</name>
<organism evidence="2 3">
    <name type="scientific">Nostoc punctiforme (strain ATCC 29133 / PCC 73102)</name>
    <dbReference type="NCBI Taxonomy" id="63737"/>
    <lineage>
        <taxon>Bacteria</taxon>
        <taxon>Bacillati</taxon>
        <taxon>Cyanobacteriota</taxon>
        <taxon>Cyanophyceae</taxon>
        <taxon>Nostocales</taxon>
        <taxon>Nostocaceae</taxon>
        <taxon>Nostoc</taxon>
    </lineage>
</organism>
<dbReference type="EnsemblBacteria" id="ACC81852">
    <property type="protein sequence ID" value="ACC81852"/>
    <property type="gene ID" value="Npun_R3441"/>
</dbReference>
<accession>B2J101</accession>
<sequence length="83" mass="9762">MKETTTRIKTFLSRFFGGHDLKPDEDIFTLGFVNSMFAMQLVLFLEQEFQITIENEDLEFDNFKTINAMTNLVQRKTALLTYN</sequence>
<dbReference type="AlphaFoldDB" id="B2J101"/>
<keyword evidence="3" id="KW-1185">Reference proteome</keyword>
<evidence type="ECO:0000259" key="1">
    <source>
        <dbReference type="PROSITE" id="PS50075"/>
    </source>
</evidence>
<dbReference type="STRING" id="63737.Npun_R3441"/>
<reference evidence="2 3" key="2">
    <citation type="journal article" date="2013" name="Plant Physiol.">
        <title>A Nostoc punctiforme Sugar Transporter Necessary to Establish a Cyanobacterium-Plant Symbiosis.</title>
        <authorList>
            <person name="Ekman M."/>
            <person name="Picossi S."/>
            <person name="Campbell E.L."/>
            <person name="Meeks J.C."/>
            <person name="Flores E."/>
        </authorList>
    </citation>
    <scope>NUCLEOTIDE SEQUENCE [LARGE SCALE GENOMIC DNA]</scope>
    <source>
        <strain evidence="3">ATCC 29133 / PCC 73102</strain>
    </source>
</reference>
<dbReference type="Pfam" id="PF00550">
    <property type="entry name" value="PP-binding"/>
    <property type="match status" value="1"/>
</dbReference>
<evidence type="ECO:0000313" key="3">
    <source>
        <dbReference type="Proteomes" id="UP000001191"/>
    </source>
</evidence>